<evidence type="ECO:0000313" key="6">
    <source>
        <dbReference type="Proteomes" id="UP000663873"/>
    </source>
</evidence>
<dbReference type="AlphaFoldDB" id="A0A817W7A5"/>
<evidence type="ECO:0000313" key="5">
    <source>
        <dbReference type="Proteomes" id="UP000663825"/>
    </source>
</evidence>
<dbReference type="Gene3D" id="1.20.1310.10">
    <property type="entry name" value="Cullin Repeats"/>
    <property type="match status" value="1"/>
</dbReference>
<comment type="caution">
    <text evidence="3">The sequence shown here is derived from an EMBL/GenBank/DDBJ whole genome shotgun (WGS) entry which is preliminary data.</text>
</comment>
<name>A0A817W7A5_9BILA</name>
<dbReference type="SUPFAM" id="SSF74788">
    <property type="entry name" value="Cullin repeat-like"/>
    <property type="match status" value="1"/>
</dbReference>
<dbReference type="EMBL" id="CAJNXB010004030">
    <property type="protein sequence ID" value="CAF3352154.1"/>
    <property type="molecule type" value="Genomic_DNA"/>
</dbReference>
<dbReference type="Pfam" id="PF00888">
    <property type="entry name" value="Cullin"/>
    <property type="match status" value="1"/>
</dbReference>
<evidence type="ECO:0000259" key="2">
    <source>
        <dbReference type="Pfam" id="PF00888"/>
    </source>
</evidence>
<proteinExistence type="inferred from homology"/>
<evidence type="ECO:0000313" key="3">
    <source>
        <dbReference type="EMBL" id="CAF3352154.1"/>
    </source>
</evidence>
<dbReference type="InterPro" id="IPR016159">
    <property type="entry name" value="Cullin_repeat-like_dom_sf"/>
</dbReference>
<dbReference type="InterPro" id="IPR001373">
    <property type="entry name" value="Cullin_N"/>
</dbReference>
<evidence type="ECO:0000256" key="1">
    <source>
        <dbReference type="ARBA" id="ARBA00006019"/>
    </source>
</evidence>
<dbReference type="Proteomes" id="UP000663873">
    <property type="component" value="Unassembled WGS sequence"/>
</dbReference>
<protein>
    <recommendedName>
        <fullName evidence="2">Cullin N-terminal domain-containing protein</fullName>
    </recommendedName>
</protein>
<evidence type="ECO:0000313" key="4">
    <source>
        <dbReference type="EMBL" id="CAF4871643.1"/>
    </source>
</evidence>
<feature type="non-terminal residue" evidence="3">
    <location>
        <position position="59"/>
    </location>
</feature>
<keyword evidence="6" id="KW-1185">Reference proteome</keyword>
<feature type="domain" description="Cullin N-terminal" evidence="2">
    <location>
        <begin position="2"/>
        <end position="59"/>
    </location>
</feature>
<gene>
    <name evidence="3" type="ORF">TIS948_LOCUS23380</name>
    <name evidence="4" type="ORF">UJA718_LOCUS44311</name>
</gene>
<dbReference type="OrthoDB" id="27073at2759"/>
<organism evidence="3 5">
    <name type="scientific">Rotaria socialis</name>
    <dbReference type="NCBI Taxonomy" id="392032"/>
    <lineage>
        <taxon>Eukaryota</taxon>
        <taxon>Metazoa</taxon>
        <taxon>Spiralia</taxon>
        <taxon>Gnathifera</taxon>
        <taxon>Rotifera</taxon>
        <taxon>Eurotatoria</taxon>
        <taxon>Bdelloidea</taxon>
        <taxon>Philodinida</taxon>
        <taxon>Philodinidae</taxon>
        <taxon>Rotaria</taxon>
    </lineage>
</organism>
<sequence>APKLYVETIAELHKKFDVPETEGFSRGEGFTSSRDKAFREFVNNNAVTTAAGNTSKSPE</sequence>
<feature type="non-terminal residue" evidence="3">
    <location>
        <position position="1"/>
    </location>
</feature>
<dbReference type="Proteomes" id="UP000663825">
    <property type="component" value="Unassembled WGS sequence"/>
</dbReference>
<comment type="similarity">
    <text evidence="1">Belongs to the cullin family.</text>
</comment>
<dbReference type="EMBL" id="CAJOBP010067543">
    <property type="protein sequence ID" value="CAF4871643.1"/>
    <property type="molecule type" value="Genomic_DNA"/>
</dbReference>
<reference evidence="3" key="1">
    <citation type="submission" date="2021-02" db="EMBL/GenBank/DDBJ databases">
        <authorList>
            <person name="Nowell W R."/>
        </authorList>
    </citation>
    <scope>NUCLEOTIDE SEQUENCE</scope>
</reference>
<accession>A0A817W7A5</accession>